<accession>A0ABR2PVY5</accession>
<name>A0ABR2PVY5_9ROSI</name>
<dbReference type="Proteomes" id="UP001396334">
    <property type="component" value="Unassembled WGS sequence"/>
</dbReference>
<evidence type="ECO:0000313" key="1">
    <source>
        <dbReference type="EMBL" id="KAK8992523.1"/>
    </source>
</evidence>
<gene>
    <name evidence="1" type="ORF">V6N11_048601</name>
</gene>
<sequence>MTYFIALKAFKMNSSIGSIGTLPYPYQTTNRARLLRTTQFRSRSAQMMQIRLAGADHWCSAPRAFVPSGARAAMFFALSSILRYRKSWSIERSLLIGEGSKRPCVADNTVNARKRKPRIAPDVYVEPEDLQLKELPHLDNFVESAFAAGTGVGAEEEDPADLDLSLYL</sequence>
<keyword evidence="2" id="KW-1185">Reference proteome</keyword>
<evidence type="ECO:0000313" key="2">
    <source>
        <dbReference type="Proteomes" id="UP001396334"/>
    </source>
</evidence>
<organism evidence="1 2">
    <name type="scientific">Hibiscus sabdariffa</name>
    <name type="common">roselle</name>
    <dbReference type="NCBI Taxonomy" id="183260"/>
    <lineage>
        <taxon>Eukaryota</taxon>
        <taxon>Viridiplantae</taxon>
        <taxon>Streptophyta</taxon>
        <taxon>Embryophyta</taxon>
        <taxon>Tracheophyta</taxon>
        <taxon>Spermatophyta</taxon>
        <taxon>Magnoliopsida</taxon>
        <taxon>eudicotyledons</taxon>
        <taxon>Gunneridae</taxon>
        <taxon>Pentapetalae</taxon>
        <taxon>rosids</taxon>
        <taxon>malvids</taxon>
        <taxon>Malvales</taxon>
        <taxon>Malvaceae</taxon>
        <taxon>Malvoideae</taxon>
        <taxon>Hibiscus</taxon>
    </lineage>
</organism>
<comment type="caution">
    <text evidence="1">The sequence shown here is derived from an EMBL/GenBank/DDBJ whole genome shotgun (WGS) entry which is preliminary data.</text>
</comment>
<proteinExistence type="predicted"/>
<dbReference type="EMBL" id="JBBPBN010000050">
    <property type="protein sequence ID" value="KAK8992523.1"/>
    <property type="molecule type" value="Genomic_DNA"/>
</dbReference>
<reference evidence="1 2" key="1">
    <citation type="journal article" date="2024" name="G3 (Bethesda)">
        <title>Genome assembly of Hibiscus sabdariffa L. provides insights into metabolisms of medicinal natural products.</title>
        <authorList>
            <person name="Kim T."/>
        </authorList>
    </citation>
    <scope>NUCLEOTIDE SEQUENCE [LARGE SCALE GENOMIC DNA]</scope>
    <source>
        <strain evidence="1">TK-2024</strain>
        <tissue evidence="1">Old leaves</tissue>
    </source>
</reference>
<protein>
    <submittedName>
        <fullName evidence="1">Uncharacterized protein</fullName>
    </submittedName>
</protein>